<dbReference type="InterPro" id="IPR012910">
    <property type="entry name" value="Plug_dom"/>
</dbReference>
<organism evidence="6 7">
    <name type="scientific">Sphingomonas xinjiangensis</name>
    <dbReference type="NCBI Taxonomy" id="643568"/>
    <lineage>
        <taxon>Bacteria</taxon>
        <taxon>Pseudomonadati</taxon>
        <taxon>Pseudomonadota</taxon>
        <taxon>Alphaproteobacteria</taxon>
        <taxon>Sphingomonadales</taxon>
        <taxon>Sphingomonadaceae</taxon>
        <taxon>Sphingomonas</taxon>
    </lineage>
</organism>
<evidence type="ECO:0000259" key="5">
    <source>
        <dbReference type="SMART" id="SM00965"/>
    </source>
</evidence>
<feature type="domain" description="Secretin/TonB short N-terminal" evidence="5">
    <location>
        <begin position="48"/>
        <end position="98"/>
    </location>
</feature>
<dbReference type="RefSeq" id="WP_246352527.1">
    <property type="nucleotide sequence ID" value="NZ_JACIJF010000019.1"/>
</dbReference>
<evidence type="ECO:0000256" key="4">
    <source>
        <dbReference type="SAM" id="MobiDB-lite"/>
    </source>
</evidence>
<dbReference type="Pfam" id="PF07715">
    <property type="entry name" value="Plug"/>
    <property type="match status" value="1"/>
</dbReference>
<evidence type="ECO:0000313" key="7">
    <source>
        <dbReference type="Proteomes" id="UP000527143"/>
    </source>
</evidence>
<accession>A0A840YS82</accession>
<dbReference type="InterPro" id="IPR037066">
    <property type="entry name" value="Plug_dom_sf"/>
</dbReference>
<evidence type="ECO:0000256" key="3">
    <source>
        <dbReference type="ARBA" id="ARBA00023237"/>
    </source>
</evidence>
<dbReference type="SMART" id="SM00965">
    <property type="entry name" value="STN"/>
    <property type="match status" value="1"/>
</dbReference>
<dbReference type="Gene3D" id="3.55.50.30">
    <property type="match status" value="1"/>
</dbReference>
<dbReference type="EMBL" id="JACIJF010000019">
    <property type="protein sequence ID" value="MBB5712538.1"/>
    <property type="molecule type" value="Genomic_DNA"/>
</dbReference>
<dbReference type="GO" id="GO:0019867">
    <property type="term" value="C:outer membrane"/>
    <property type="evidence" value="ECO:0007669"/>
    <property type="project" value="InterPro"/>
</dbReference>
<sequence>MRPGETWLLASAAIICGATPASAQVRRFEVPSQPASTGIPQFARQAGVQILVTSEAVDGVAVNRVSGVMDVSAALRTLLRGTDIVPTTSGSKIVLKRRGAQRILAALPPATHASAPGQARPPQAAPQTSEAPSAGPEPMQEPADAQEEVVVTGIRRSLEKAAAIKQNSTQIVDSIVSEDIGKFPDPTTAAALQRVPGVQVSVTASNEIGNVRVRGLGDILTTVDGREIITTTGRTFSMQDVPADALARVDVVKSNTAELIEGGIAGIIDLQLNKPFNFKRPTVVVNARGNYGLKAERLDPQLSILATDTWQTGIGDIGALVNVSWSKTHFNHPRTREGVRRSAQGTGIPFNMPGVLLPNVVESHSDYGWYERPQANASLQWQASDSLQVYADGLYTGYRSQSQWSLANAQLFMPGTQISNIELSDECITARGRSDSGQSPLPGGTPAMLTLFLPRRITRLRSVRLLGRWSGALGAHRR</sequence>
<comment type="caution">
    <text evidence="6">The sequence shown here is derived from an EMBL/GenBank/DDBJ whole genome shotgun (WGS) entry which is preliminary data.</text>
</comment>
<dbReference type="AlphaFoldDB" id="A0A840YS82"/>
<evidence type="ECO:0000256" key="1">
    <source>
        <dbReference type="ARBA" id="ARBA00022448"/>
    </source>
</evidence>
<dbReference type="PANTHER" id="PTHR40980:SF3">
    <property type="entry name" value="TONB-DEPENDENT RECEPTOR-LIKE BETA-BARREL DOMAIN-CONTAINING PROTEIN"/>
    <property type="match status" value="1"/>
</dbReference>
<keyword evidence="7" id="KW-1185">Reference proteome</keyword>
<proteinExistence type="predicted"/>
<keyword evidence="1" id="KW-0813">Transport</keyword>
<protein>
    <recommendedName>
        <fullName evidence="5">Secretin/TonB short N-terminal domain-containing protein</fullName>
    </recommendedName>
</protein>
<keyword evidence="3" id="KW-0998">Cell outer membrane</keyword>
<dbReference type="PANTHER" id="PTHR40980">
    <property type="entry name" value="PLUG DOMAIN-CONTAINING PROTEIN"/>
    <property type="match status" value="1"/>
</dbReference>
<evidence type="ECO:0000256" key="2">
    <source>
        <dbReference type="ARBA" id="ARBA00023136"/>
    </source>
</evidence>
<dbReference type="InterPro" id="IPR011662">
    <property type="entry name" value="Secretin/TonB_short_N"/>
</dbReference>
<reference evidence="6 7" key="1">
    <citation type="submission" date="2020-08" db="EMBL/GenBank/DDBJ databases">
        <title>Genomic Encyclopedia of Type Strains, Phase IV (KMG-IV): sequencing the most valuable type-strain genomes for metagenomic binning, comparative biology and taxonomic classification.</title>
        <authorList>
            <person name="Goeker M."/>
        </authorList>
    </citation>
    <scope>NUCLEOTIDE SEQUENCE [LARGE SCALE GENOMIC DNA]</scope>
    <source>
        <strain evidence="6 7">DSM 26736</strain>
    </source>
</reference>
<gene>
    <name evidence="6" type="ORF">FHT02_003798</name>
</gene>
<dbReference type="SUPFAM" id="SSF56935">
    <property type="entry name" value="Porins"/>
    <property type="match status" value="1"/>
</dbReference>
<name>A0A840YS82_9SPHN</name>
<feature type="region of interest" description="Disordered" evidence="4">
    <location>
        <begin position="109"/>
        <end position="148"/>
    </location>
</feature>
<keyword evidence="2" id="KW-0472">Membrane</keyword>
<dbReference type="Gene3D" id="2.170.130.10">
    <property type="entry name" value="TonB-dependent receptor, plug domain"/>
    <property type="match status" value="1"/>
</dbReference>
<feature type="compositionally biased region" description="Low complexity" evidence="4">
    <location>
        <begin position="115"/>
        <end position="127"/>
    </location>
</feature>
<evidence type="ECO:0000313" key="6">
    <source>
        <dbReference type="EMBL" id="MBB5712538.1"/>
    </source>
</evidence>
<dbReference type="Proteomes" id="UP000527143">
    <property type="component" value="Unassembled WGS sequence"/>
</dbReference>